<protein>
    <submittedName>
        <fullName evidence="4">Hsp20/alpha crystallin family protein</fullName>
    </submittedName>
</protein>
<name>A0ABV6K6Y3_9LACO</name>
<dbReference type="RefSeq" id="WP_137644136.1">
    <property type="nucleotide sequence ID" value="NZ_BAABRM010000003.1"/>
</dbReference>
<dbReference type="Gene3D" id="2.60.40.790">
    <property type="match status" value="1"/>
</dbReference>
<dbReference type="InterPro" id="IPR031107">
    <property type="entry name" value="Small_HSP"/>
</dbReference>
<feature type="domain" description="SHSP" evidence="3">
    <location>
        <begin position="26"/>
        <end position="140"/>
    </location>
</feature>
<comment type="similarity">
    <text evidence="1 2">Belongs to the small heat shock protein (HSP20) family.</text>
</comment>
<accession>A0ABV6K6Y3</accession>
<dbReference type="Proteomes" id="UP001589855">
    <property type="component" value="Unassembled WGS sequence"/>
</dbReference>
<dbReference type="PANTHER" id="PTHR11527">
    <property type="entry name" value="HEAT-SHOCK PROTEIN 20 FAMILY MEMBER"/>
    <property type="match status" value="1"/>
</dbReference>
<comment type="caution">
    <text evidence="4">The sequence shown here is derived from an EMBL/GenBank/DDBJ whole genome shotgun (WGS) entry which is preliminary data.</text>
</comment>
<dbReference type="SUPFAM" id="SSF49764">
    <property type="entry name" value="HSP20-like chaperones"/>
    <property type="match status" value="1"/>
</dbReference>
<dbReference type="EMBL" id="JBHLUK010000076">
    <property type="protein sequence ID" value="MFC0424957.1"/>
    <property type="molecule type" value="Genomic_DNA"/>
</dbReference>
<keyword evidence="5" id="KW-1185">Reference proteome</keyword>
<dbReference type="CDD" id="cd06471">
    <property type="entry name" value="ACD_LpsHSP_like"/>
    <property type="match status" value="1"/>
</dbReference>
<dbReference type="InterPro" id="IPR008978">
    <property type="entry name" value="HSP20-like_chaperone"/>
</dbReference>
<organism evidence="4 5">
    <name type="scientific">Lactiplantibacillus plajomi</name>
    <dbReference type="NCBI Taxonomy" id="1457217"/>
    <lineage>
        <taxon>Bacteria</taxon>
        <taxon>Bacillati</taxon>
        <taxon>Bacillota</taxon>
        <taxon>Bacilli</taxon>
        <taxon>Lactobacillales</taxon>
        <taxon>Lactobacillaceae</taxon>
        <taxon>Lactiplantibacillus</taxon>
    </lineage>
</organism>
<evidence type="ECO:0000256" key="1">
    <source>
        <dbReference type="PROSITE-ProRule" id="PRU00285"/>
    </source>
</evidence>
<dbReference type="PROSITE" id="PS01031">
    <property type="entry name" value="SHSP"/>
    <property type="match status" value="1"/>
</dbReference>
<evidence type="ECO:0000313" key="5">
    <source>
        <dbReference type="Proteomes" id="UP001589855"/>
    </source>
</evidence>
<dbReference type="Pfam" id="PF00011">
    <property type="entry name" value="HSP20"/>
    <property type="match status" value="1"/>
</dbReference>
<gene>
    <name evidence="4" type="ORF">ACFFGS_12545</name>
</gene>
<evidence type="ECO:0000259" key="3">
    <source>
        <dbReference type="PROSITE" id="PS01031"/>
    </source>
</evidence>
<evidence type="ECO:0000256" key="2">
    <source>
        <dbReference type="RuleBase" id="RU003616"/>
    </source>
</evidence>
<dbReference type="InterPro" id="IPR002068">
    <property type="entry name" value="A-crystallin/Hsp20_dom"/>
</dbReference>
<proteinExistence type="inferred from homology"/>
<evidence type="ECO:0000313" key="4">
    <source>
        <dbReference type="EMBL" id="MFC0424957.1"/>
    </source>
</evidence>
<reference evidence="4 5" key="1">
    <citation type="submission" date="2024-09" db="EMBL/GenBank/DDBJ databases">
        <authorList>
            <person name="Sun Q."/>
            <person name="Mori K."/>
        </authorList>
    </citation>
    <scope>NUCLEOTIDE SEQUENCE [LARGE SCALE GENOMIC DNA]</scope>
    <source>
        <strain evidence="4 5">TBRC 4575</strain>
    </source>
</reference>
<sequence>MANALMNRNNFDMLDPFERMAQSFWAPFEGLDQALKTDISETDDQYQVKVDVPGIDKKDVKLDYRDNVLSIRVQKQSFVDHEDKDQNVVMNERRAGTLQRQYALPNVAVDKISAAQTDGVLTITLPKTAPTTNAGHIDIQ</sequence>